<keyword evidence="2" id="KW-1185">Reference proteome</keyword>
<name>A0A7M5WSC0_9CNID</name>
<sequence>MKKLDENCFRIIRQLINEGKASHLFKYNENAQKELSLDDVKLPNIWFWDPLENTELVLYCPLCDQDKKPGIRLSSTSRWETGKSTSSIPRTIWDSNWYVALVGKQYRCECDHIITSYHAGILRQLEQFQKPFFLSHDSGLTKAAFDLISRLIDHGNSFATAQRIFTEGIVDQFYRRSFMHFRDLNNLPAIEEIIPKPPSEKFLRNCFVLNYHNYSEVYKSLMASLTSEYISCDHTFKSASNIGYTKDGKWIKLVDSIFLTMNEFGQVTSYQLCNGPSFKEVENLFKNLSEKKETIIFIYVDNCCQWKNKILEYFPDAIIKLDLFHGLQRLVITIKKRHPFHAEICRLLTLVFRATDDIGEERTMATPAPDVILSNMENFIFNWKDVAFKGWKVLQKPFFDAWELLKQHVNKGCLSNIPVGHGTNRNENLHRQMNKILPRNRLGIETAHALLNSVFYYQNAKKKDEKYVLPIWTRGKPIQNPNISAEQCNENVELADDDIPFLVDTDVTNDDHSYLTGGRGWKTRTIISIANQFKEVNSKMDGDILNRLFGPKGFTSLPLDVWKIDEYLESSHSGNESFPISGVLKALSLTEIKYSGNFIFSFARQIVDLLKDKNLTPNYKNFLNSIGINEKSSIEKVSTILENIVSEELKFNFENYGFPETSTFDPTPTSHVLQCLVNSLGVMMVLIPSRVGMPFYPLVPGQGVAVNQVFYVWCCPEADKFTCLVSIKTMNIPTSCRCGRRGNNDDMFCVREERCSCLKRGVKCNSDCFCRNCQNHRPESIVIRRRKRIQPELNQRKPLTSYSAAIGSQQQEIPNPLTSNQSLLLESILFLLLRDMNTTLLEIEEDLIVEQLSLEYIQLVKEFSRDGTLKDYIIKDYKQLIVKWVKYRKFRVHLESQKKNATVSV</sequence>
<proteinExistence type="predicted"/>
<dbReference type="AlphaFoldDB" id="A0A7M5WSC0"/>
<dbReference type="Proteomes" id="UP000594262">
    <property type="component" value="Unplaced"/>
</dbReference>
<dbReference type="GeneID" id="136819015"/>
<dbReference type="RefSeq" id="XP_066931274.1">
    <property type="nucleotide sequence ID" value="XM_067075173.1"/>
</dbReference>
<reference evidence="1" key="1">
    <citation type="submission" date="2021-01" db="UniProtKB">
        <authorList>
            <consortium name="EnsemblMetazoa"/>
        </authorList>
    </citation>
    <scope>IDENTIFICATION</scope>
</reference>
<protein>
    <submittedName>
        <fullName evidence="1">Uncharacterized protein</fullName>
    </submittedName>
</protein>
<organism evidence="1 2">
    <name type="scientific">Clytia hemisphaerica</name>
    <dbReference type="NCBI Taxonomy" id="252671"/>
    <lineage>
        <taxon>Eukaryota</taxon>
        <taxon>Metazoa</taxon>
        <taxon>Cnidaria</taxon>
        <taxon>Hydrozoa</taxon>
        <taxon>Hydroidolina</taxon>
        <taxon>Leptothecata</taxon>
        <taxon>Obeliida</taxon>
        <taxon>Clytiidae</taxon>
        <taxon>Clytia</taxon>
    </lineage>
</organism>
<dbReference type="OrthoDB" id="5963957at2759"/>
<dbReference type="EnsemblMetazoa" id="CLYHEMT009632.1">
    <property type="protein sequence ID" value="CLYHEMP009632.1"/>
    <property type="gene ID" value="CLYHEMG009632"/>
</dbReference>
<accession>A0A7M5WSC0</accession>
<evidence type="ECO:0000313" key="2">
    <source>
        <dbReference type="Proteomes" id="UP000594262"/>
    </source>
</evidence>
<evidence type="ECO:0000313" key="1">
    <source>
        <dbReference type="EnsemblMetazoa" id="CLYHEMP009632.1"/>
    </source>
</evidence>